<name>A0ABR2HHG6_9EUKA</name>
<gene>
    <name evidence="2" type="ORF">M9Y10_019469</name>
</gene>
<dbReference type="Gene3D" id="3.90.1170.50">
    <property type="entry name" value="Aldehyde oxidase/xanthine dehydrogenase, a/b hammerhead"/>
    <property type="match status" value="1"/>
</dbReference>
<dbReference type="InterPro" id="IPR000674">
    <property type="entry name" value="Ald_Oxase/Xan_DH_a/b"/>
</dbReference>
<proteinExistence type="predicted"/>
<dbReference type="Proteomes" id="UP001470230">
    <property type="component" value="Unassembled WGS sequence"/>
</dbReference>
<dbReference type="EMBL" id="JAPFFF010000028">
    <property type="protein sequence ID" value="KAK8846903.1"/>
    <property type="molecule type" value="Genomic_DNA"/>
</dbReference>
<feature type="domain" description="Aldehyde oxidase/xanthine dehydrogenase a/b hammerhead" evidence="1">
    <location>
        <begin position="56"/>
        <end position="121"/>
    </location>
</feature>
<organism evidence="2 3">
    <name type="scientific">Tritrichomonas musculus</name>
    <dbReference type="NCBI Taxonomy" id="1915356"/>
    <lineage>
        <taxon>Eukaryota</taxon>
        <taxon>Metamonada</taxon>
        <taxon>Parabasalia</taxon>
        <taxon>Tritrichomonadida</taxon>
        <taxon>Tritrichomonadidae</taxon>
        <taxon>Tritrichomonas</taxon>
    </lineage>
</organism>
<sequence length="131" mass="15379">MKYIFCCFEKVFFYLIRYECFCWKKIILQSKKLNRLSGSEAIGKSVTHLSAPLQVQGKAEFTDDIPLDLQAKHAAFVTSTIALWYIKRINYKTEELKKKDFIIITADDLIKEANHVGPNKNRLLYRFSFFI</sequence>
<evidence type="ECO:0000313" key="2">
    <source>
        <dbReference type="EMBL" id="KAK8846903.1"/>
    </source>
</evidence>
<protein>
    <recommendedName>
        <fullName evidence="1">Aldehyde oxidase/xanthine dehydrogenase a/b hammerhead domain-containing protein</fullName>
    </recommendedName>
</protein>
<accession>A0ABR2HHG6</accession>
<reference evidence="2 3" key="1">
    <citation type="submission" date="2024-04" db="EMBL/GenBank/DDBJ databases">
        <title>Tritrichomonas musculus Genome.</title>
        <authorList>
            <person name="Alves-Ferreira E."/>
            <person name="Grigg M."/>
            <person name="Lorenzi H."/>
            <person name="Galac M."/>
        </authorList>
    </citation>
    <scope>NUCLEOTIDE SEQUENCE [LARGE SCALE GENOMIC DNA]</scope>
    <source>
        <strain evidence="2 3">EAF2021</strain>
    </source>
</reference>
<dbReference type="SUPFAM" id="SSF54665">
    <property type="entry name" value="CO dehydrogenase molybdoprotein N-domain-like"/>
    <property type="match status" value="1"/>
</dbReference>
<evidence type="ECO:0000313" key="3">
    <source>
        <dbReference type="Proteomes" id="UP001470230"/>
    </source>
</evidence>
<keyword evidence="3" id="KW-1185">Reference proteome</keyword>
<dbReference type="Pfam" id="PF01315">
    <property type="entry name" value="Ald_Xan_dh_C"/>
    <property type="match status" value="1"/>
</dbReference>
<comment type="caution">
    <text evidence="2">The sequence shown here is derived from an EMBL/GenBank/DDBJ whole genome shotgun (WGS) entry which is preliminary data.</text>
</comment>
<dbReference type="InterPro" id="IPR036856">
    <property type="entry name" value="Ald_Oxase/Xan_DH_a/b_sf"/>
</dbReference>
<evidence type="ECO:0000259" key="1">
    <source>
        <dbReference type="Pfam" id="PF01315"/>
    </source>
</evidence>